<name>A0A6C7EDU4_ILUCY</name>
<evidence type="ECO:0000313" key="8">
    <source>
        <dbReference type="EMBL" id="BAN03255.1"/>
    </source>
</evidence>
<evidence type="ECO:0000256" key="4">
    <source>
        <dbReference type="ARBA" id="ARBA00022989"/>
    </source>
</evidence>
<keyword evidence="5 6" id="KW-0472">Membrane</keyword>
<reference evidence="8 9" key="1">
    <citation type="journal article" date="2013" name="Int. J. Syst. Evol. Microbiol.">
        <title>Ilumatobacter nonamiense sp. nov. and Ilumatobacter coccineum sp. nov., isolated from seashore sand.</title>
        <authorList>
            <person name="Matsumoto A."/>
            <person name="Kasai H."/>
            <person name="Matsuo Y."/>
            <person name="Shizuri Y."/>
            <person name="Ichikawa N."/>
            <person name="Fujita N."/>
            <person name="Omura S."/>
            <person name="Takahashi Y."/>
        </authorList>
    </citation>
    <scope>NUCLEOTIDE SEQUENCE [LARGE SCALE GENOMIC DNA]</scope>
    <source>
        <strain evidence="9">NBRC 103263 / KCTC 29153 / YM16-304</strain>
    </source>
</reference>
<dbReference type="EMBL" id="AP012057">
    <property type="protein sequence ID" value="BAN03255.1"/>
    <property type="molecule type" value="Genomic_DNA"/>
</dbReference>
<comment type="subcellular location">
    <subcellularLocation>
        <location evidence="1">Membrane</location>
        <topology evidence="1">Multi-pass membrane protein</topology>
    </subcellularLocation>
</comment>
<dbReference type="AlphaFoldDB" id="A0A6C7EDU4"/>
<dbReference type="PANTHER" id="PTHR32322:SF2">
    <property type="entry name" value="EAMA DOMAIN-CONTAINING PROTEIN"/>
    <property type="match status" value="1"/>
</dbReference>
<sequence>MSSESAARLHPKVVLALVCLIAALIGLNFTVIKFALERTTPLLLAGMRTVAGGTALLTFALARGQRLPTKLGDYGRIFVVSFSITTVSSALLVLGIERVPAGVASLVSSTMPLFTALLSFALLGARVNRLGAVGLIVGFAGTAVLASPSLSGDAAATGIGMLVLSAVAWAFGTVFMRWKDFGGISPIMIVGVQLYMSAAILIPLALVTEGTADTTWSWKLLLPVLYAGIPANAVTFALMAFVTQRASPTQAAASAYLIPVFGVVFAWLIRDEVLGLTEFVGGLLVIAGVYVVVTANTRRHA</sequence>
<evidence type="ECO:0000256" key="5">
    <source>
        <dbReference type="ARBA" id="ARBA00023136"/>
    </source>
</evidence>
<feature type="transmembrane region" description="Helical" evidence="6">
    <location>
        <begin position="251"/>
        <end position="269"/>
    </location>
</feature>
<evidence type="ECO:0000256" key="6">
    <source>
        <dbReference type="SAM" id="Phobius"/>
    </source>
</evidence>
<keyword evidence="4 6" id="KW-1133">Transmembrane helix</keyword>
<evidence type="ECO:0000256" key="1">
    <source>
        <dbReference type="ARBA" id="ARBA00004141"/>
    </source>
</evidence>
<dbReference type="KEGG" id="aym:YM304_29410"/>
<protein>
    <submittedName>
        <fullName evidence="8">Putative transporter</fullName>
    </submittedName>
</protein>
<feature type="transmembrane region" description="Helical" evidence="6">
    <location>
        <begin position="220"/>
        <end position="242"/>
    </location>
</feature>
<organism evidence="8 9">
    <name type="scientific">Ilumatobacter coccineus (strain NBRC 103263 / KCTC 29153 / YM16-304)</name>
    <dbReference type="NCBI Taxonomy" id="1313172"/>
    <lineage>
        <taxon>Bacteria</taxon>
        <taxon>Bacillati</taxon>
        <taxon>Actinomycetota</taxon>
        <taxon>Acidimicrobiia</taxon>
        <taxon>Acidimicrobiales</taxon>
        <taxon>Ilumatobacteraceae</taxon>
        <taxon>Ilumatobacter</taxon>
    </lineage>
</organism>
<keyword evidence="3 6" id="KW-0812">Transmembrane</keyword>
<keyword evidence="9" id="KW-1185">Reference proteome</keyword>
<feature type="transmembrane region" description="Helical" evidence="6">
    <location>
        <begin position="102"/>
        <end position="123"/>
    </location>
</feature>
<feature type="transmembrane region" description="Helical" evidence="6">
    <location>
        <begin position="74"/>
        <end position="96"/>
    </location>
</feature>
<feature type="transmembrane region" description="Helical" evidence="6">
    <location>
        <begin position="154"/>
        <end position="175"/>
    </location>
</feature>
<evidence type="ECO:0000256" key="2">
    <source>
        <dbReference type="ARBA" id="ARBA00007362"/>
    </source>
</evidence>
<evidence type="ECO:0000259" key="7">
    <source>
        <dbReference type="Pfam" id="PF00892"/>
    </source>
</evidence>
<dbReference type="GO" id="GO:0016020">
    <property type="term" value="C:membrane"/>
    <property type="evidence" value="ECO:0007669"/>
    <property type="project" value="UniProtKB-SubCell"/>
</dbReference>
<dbReference type="PANTHER" id="PTHR32322">
    <property type="entry name" value="INNER MEMBRANE TRANSPORTER"/>
    <property type="match status" value="1"/>
</dbReference>
<feature type="transmembrane region" description="Helical" evidence="6">
    <location>
        <begin position="275"/>
        <end position="293"/>
    </location>
</feature>
<evidence type="ECO:0000313" key="9">
    <source>
        <dbReference type="Proteomes" id="UP000011863"/>
    </source>
</evidence>
<comment type="similarity">
    <text evidence="2">Belongs to the EamA transporter family.</text>
</comment>
<dbReference type="InterPro" id="IPR050638">
    <property type="entry name" value="AA-Vitamin_Transporters"/>
</dbReference>
<accession>A0A6C7EDU4</accession>
<dbReference type="RefSeq" id="WP_015442502.1">
    <property type="nucleotide sequence ID" value="NC_020520.1"/>
</dbReference>
<dbReference type="InterPro" id="IPR000620">
    <property type="entry name" value="EamA_dom"/>
</dbReference>
<feature type="transmembrane region" description="Helical" evidence="6">
    <location>
        <begin position="187"/>
        <end position="208"/>
    </location>
</feature>
<gene>
    <name evidence="8" type="ORF">YM304_29410</name>
</gene>
<dbReference type="SUPFAM" id="SSF103481">
    <property type="entry name" value="Multidrug resistance efflux transporter EmrE"/>
    <property type="match status" value="2"/>
</dbReference>
<feature type="transmembrane region" description="Helical" evidence="6">
    <location>
        <begin position="12"/>
        <end position="36"/>
    </location>
</feature>
<feature type="domain" description="EamA" evidence="7">
    <location>
        <begin position="157"/>
        <end position="293"/>
    </location>
</feature>
<feature type="domain" description="EamA" evidence="7">
    <location>
        <begin position="16"/>
        <end position="145"/>
    </location>
</feature>
<dbReference type="Proteomes" id="UP000011863">
    <property type="component" value="Chromosome"/>
</dbReference>
<feature type="transmembrane region" description="Helical" evidence="6">
    <location>
        <begin position="42"/>
        <end position="62"/>
    </location>
</feature>
<dbReference type="InterPro" id="IPR037185">
    <property type="entry name" value="EmrE-like"/>
</dbReference>
<evidence type="ECO:0000256" key="3">
    <source>
        <dbReference type="ARBA" id="ARBA00022692"/>
    </source>
</evidence>
<proteinExistence type="inferred from homology"/>
<dbReference type="Pfam" id="PF00892">
    <property type="entry name" value="EamA"/>
    <property type="match status" value="2"/>
</dbReference>
<feature type="transmembrane region" description="Helical" evidence="6">
    <location>
        <begin position="130"/>
        <end position="148"/>
    </location>
</feature>